<proteinExistence type="predicted"/>
<dbReference type="EMBL" id="FNYE01000049">
    <property type="protein sequence ID" value="SEK10778.1"/>
    <property type="molecule type" value="Genomic_DNA"/>
</dbReference>
<evidence type="ECO:0000313" key="2">
    <source>
        <dbReference type="Proteomes" id="UP000198866"/>
    </source>
</evidence>
<sequence>MGAGSDLDTGLAPYAYVDDGGEPHGMALDCIRYLADKPGITFVRERLPDFALTVAFQTSNH</sequence>
<protein>
    <submittedName>
        <fullName evidence="1">Uncharacterized protein</fullName>
    </submittedName>
</protein>
<name>A0A1H7EA78_9BURK</name>
<dbReference type="AlphaFoldDB" id="A0A1H7EA78"/>
<dbReference type="RefSeq" id="WP_090873458.1">
    <property type="nucleotide sequence ID" value="NZ_FNYE01000049.1"/>
</dbReference>
<dbReference type="Proteomes" id="UP000198866">
    <property type="component" value="Unassembled WGS sequence"/>
</dbReference>
<evidence type="ECO:0000313" key="1">
    <source>
        <dbReference type="EMBL" id="SEK10778.1"/>
    </source>
</evidence>
<accession>A0A1H7EA78</accession>
<organism evidence="1 2">
    <name type="scientific">Paraburkholderia diazotrophica</name>
    <dbReference type="NCBI Taxonomy" id="667676"/>
    <lineage>
        <taxon>Bacteria</taxon>
        <taxon>Pseudomonadati</taxon>
        <taxon>Pseudomonadota</taxon>
        <taxon>Betaproteobacteria</taxon>
        <taxon>Burkholderiales</taxon>
        <taxon>Burkholderiaceae</taxon>
        <taxon>Paraburkholderia</taxon>
    </lineage>
</organism>
<gene>
    <name evidence="1" type="ORF">SAMN05192539_10498</name>
</gene>
<keyword evidence="2" id="KW-1185">Reference proteome</keyword>
<reference evidence="2" key="1">
    <citation type="submission" date="2016-10" db="EMBL/GenBank/DDBJ databases">
        <authorList>
            <person name="Varghese N."/>
            <person name="Submissions S."/>
        </authorList>
    </citation>
    <scope>NUCLEOTIDE SEQUENCE [LARGE SCALE GENOMIC DNA]</scope>
    <source>
        <strain evidence="2">LMG 26031</strain>
    </source>
</reference>